<feature type="compositionally biased region" description="Polar residues" evidence="1">
    <location>
        <begin position="975"/>
        <end position="988"/>
    </location>
</feature>
<feature type="region of interest" description="Disordered" evidence="1">
    <location>
        <begin position="496"/>
        <end position="519"/>
    </location>
</feature>
<keyword evidence="4" id="KW-1185">Reference proteome</keyword>
<dbReference type="EMBL" id="PDND01000049">
    <property type="protein sequence ID" value="PGH34008.1"/>
    <property type="molecule type" value="Genomic_DNA"/>
</dbReference>
<feature type="region of interest" description="Disordered" evidence="1">
    <location>
        <begin position="1121"/>
        <end position="1142"/>
    </location>
</feature>
<dbReference type="InterPro" id="IPR055781">
    <property type="entry name" value="DUF7357"/>
</dbReference>
<evidence type="ECO:0000259" key="2">
    <source>
        <dbReference type="Pfam" id="PF24054"/>
    </source>
</evidence>
<feature type="compositionally biased region" description="Polar residues" evidence="1">
    <location>
        <begin position="539"/>
        <end position="563"/>
    </location>
</feature>
<feature type="region of interest" description="Disordered" evidence="1">
    <location>
        <begin position="208"/>
        <end position="233"/>
    </location>
</feature>
<feature type="compositionally biased region" description="Polar residues" evidence="1">
    <location>
        <begin position="1197"/>
        <end position="1216"/>
    </location>
</feature>
<feature type="compositionally biased region" description="Basic residues" evidence="1">
    <location>
        <begin position="453"/>
        <end position="464"/>
    </location>
</feature>
<feature type="region of interest" description="Disordered" evidence="1">
    <location>
        <begin position="680"/>
        <end position="704"/>
    </location>
</feature>
<organism evidence="3 4">
    <name type="scientific">[Emmonsia] crescens</name>
    <dbReference type="NCBI Taxonomy" id="73230"/>
    <lineage>
        <taxon>Eukaryota</taxon>
        <taxon>Fungi</taxon>
        <taxon>Dikarya</taxon>
        <taxon>Ascomycota</taxon>
        <taxon>Pezizomycotina</taxon>
        <taxon>Eurotiomycetes</taxon>
        <taxon>Eurotiomycetidae</taxon>
        <taxon>Onygenales</taxon>
        <taxon>Ajellomycetaceae</taxon>
        <taxon>Emergomyces</taxon>
    </lineage>
</organism>
<reference evidence="3 4" key="1">
    <citation type="submission" date="2017-10" db="EMBL/GenBank/DDBJ databases">
        <title>Comparative genomics in systemic dimorphic fungi from Ajellomycetaceae.</title>
        <authorList>
            <person name="Munoz J.F."/>
            <person name="Mcewen J.G."/>
            <person name="Clay O.K."/>
            <person name="Cuomo C.A."/>
        </authorList>
    </citation>
    <scope>NUCLEOTIDE SEQUENCE [LARGE SCALE GENOMIC DNA]</scope>
    <source>
        <strain evidence="3 4">UAMH4076</strain>
    </source>
</reference>
<feature type="compositionally biased region" description="Basic and acidic residues" evidence="1">
    <location>
        <begin position="308"/>
        <end position="327"/>
    </location>
</feature>
<feature type="region of interest" description="Disordered" evidence="1">
    <location>
        <begin position="272"/>
        <end position="464"/>
    </location>
</feature>
<dbReference type="Pfam" id="PF24054">
    <property type="entry name" value="DUF7357"/>
    <property type="match status" value="1"/>
</dbReference>
<accession>A0A2B7ZLF6</accession>
<proteinExistence type="predicted"/>
<feature type="compositionally biased region" description="Basic and acidic residues" evidence="1">
    <location>
        <begin position="1252"/>
        <end position="1265"/>
    </location>
</feature>
<feature type="compositionally biased region" description="Basic and acidic residues" evidence="1">
    <location>
        <begin position="222"/>
        <end position="232"/>
    </location>
</feature>
<evidence type="ECO:0000313" key="3">
    <source>
        <dbReference type="EMBL" id="PGH34008.1"/>
    </source>
</evidence>
<feature type="compositionally biased region" description="Basic and acidic residues" evidence="1">
    <location>
        <begin position="628"/>
        <end position="638"/>
    </location>
</feature>
<feature type="domain" description="DUF7357" evidence="2">
    <location>
        <begin position="1"/>
        <end position="190"/>
    </location>
</feature>
<dbReference type="VEuPathDB" id="FungiDB:EMCG_06594"/>
<feature type="compositionally biased region" description="Basic and acidic residues" evidence="1">
    <location>
        <begin position="598"/>
        <end position="610"/>
    </location>
</feature>
<feature type="compositionally biased region" description="Polar residues" evidence="1">
    <location>
        <begin position="328"/>
        <end position="343"/>
    </location>
</feature>
<dbReference type="Proteomes" id="UP000226031">
    <property type="component" value="Unassembled WGS sequence"/>
</dbReference>
<protein>
    <recommendedName>
        <fullName evidence="2">DUF7357 domain-containing protein</fullName>
    </recommendedName>
</protein>
<feature type="region of interest" description="Disordered" evidence="1">
    <location>
        <begin position="967"/>
        <end position="1009"/>
    </location>
</feature>
<evidence type="ECO:0000256" key="1">
    <source>
        <dbReference type="SAM" id="MobiDB-lite"/>
    </source>
</evidence>
<gene>
    <name evidence="3" type="ORF">GX50_03155</name>
</gene>
<feature type="compositionally biased region" description="Polar residues" evidence="1">
    <location>
        <begin position="287"/>
        <end position="296"/>
    </location>
</feature>
<feature type="compositionally biased region" description="Basic residues" evidence="1">
    <location>
        <begin position="1309"/>
        <end position="1318"/>
    </location>
</feature>
<feature type="compositionally biased region" description="Low complexity" evidence="1">
    <location>
        <begin position="380"/>
        <end position="414"/>
    </location>
</feature>
<feature type="compositionally biased region" description="Low complexity" evidence="1">
    <location>
        <begin position="352"/>
        <end position="369"/>
    </location>
</feature>
<name>A0A2B7ZLF6_9EURO</name>
<evidence type="ECO:0000313" key="4">
    <source>
        <dbReference type="Proteomes" id="UP000226031"/>
    </source>
</evidence>
<comment type="caution">
    <text evidence="3">The sequence shown here is derived from an EMBL/GenBank/DDBJ whole genome shotgun (WGS) entry which is preliminary data.</text>
</comment>
<dbReference type="STRING" id="73230.A0A2B7ZLF6"/>
<feature type="compositionally biased region" description="Acidic residues" evidence="1">
    <location>
        <begin position="212"/>
        <end position="221"/>
    </location>
</feature>
<feature type="region of interest" description="Disordered" evidence="1">
    <location>
        <begin position="1154"/>
        <end position="1340"/>
    </location>
</feature>
<feature type="compositionally biased region" description="Low complexity" evidence="1">
    <location>
        <begin position="1273"/>
        <end position="1285"/>
    </location>
</feature>
<feature type="compositionally biased region" description="Acidic residues" evidence="1">
    <location>
        <begin position="370"/>
        <end position="379"/>
    </location>
</feature>
<sequence>MRLHLVIQRHGLPTTRVLWTTSSPSSASSNANSAVSSFATVSSCTLTSTRAPNVGFGAGAAAAASGSGGLTIAQLLEDVNEVIPLETQIEDDIGNGGGIGGGAGQWGLEDYAVEVMGFECLHFMEVDGLLRDGDEVVIRALQLGDLMARRLTGRHQISTDGKHLIDGVPFGKPYFQKAVSSRPPITIPPRKRRRLNFGGWRVDDALAGDFNHEDEDDEENDPDWKEDADVTGKELVVGARDEDLDDEDDEEYEYQSESDESIVTPSEEAIDLTPKRPTKELPGAKVTDTSPTTCGSKRQAARKKKRETQKDICVAERKLHGILHQKEQMVSATSPKRSLSVSFEDQRKVDSEGSTSSDAESESDSVLVSDADDSSDENETSSVSSSDSSSSETSSEASSSSSGSLSASGSKATSFPTTSAKKQKAALSSAENALQTTVAVPQAIVHPPGTGSRKTKNTNRRNKLRRKLEKLKELGILHEDAKFDDLRKWCEANPGPFPGMLREEMPETQAKAGDEQSEFEAKRAQLLRDIAKGGVDVSPQHTNRTTKLSPPESMSTTPINGANGTHGIAVESSKRKSQLDVPSSRRLVFGSLGLKTPKAKEEERAVREKLAPQVPQSKSQPTPPSAEEVDKPSEAKADSIENWEDRLILQATECLYDNIKLSTPPFPFVQRWDTDAQATIRERKGNQQISSKKRKRKSRNRQEDYYDQEWCNGEASFSNENQLDYGDNGADEHRISTECLNEAAYDQVHHDMTGVEATSSENGASTDDLPSLPDDMTTLKDARDVDMKPGTIIAFKQLDMSKATNWQPLVSEYRTAVVEGVADGNLTLRLARRHREQPPEDNDDGDDGATRYTKFEMPGYDEWNGEDDGIREMQFGEFIEPKLVSAGSSDGPVEVVKETQNHLPIELPPPIPEVITVSSPTRHEISAMIREAGFRSGFDSDFLPPEETLFNAQGSTTNNDATIENTEANEVDSPTVKSPTFAGFTSSPPLNPSRHLNGDDPPLPATPVNASPEAVPEEQIVTEVPSSLAWLEGPTSDPSFLKPGLDHQKSSALSDDQLQYLETHDIFSKDSVTTTKDPAAAPQLEPHIEQTAIEANLDTGTKSADGGLARGCTQDIQQTPLAPAATNNSSPPSFQLDQTTMDQDDSQFSILPSAVEESQPAERRPGSSGDSVITNPFYESDRGLPTMSPHMPLFVSTAPSRTTTAAENYPYTSITTRRNKRKILSSPRQLTSSPPRQPHRYNNRADLPAIAEADKESTQHSEYVPKQEMPQNSSSSIVDLTISSDPESPGNSDGDFAASQGLPRGPGWVKKRGVRGGRARGPVSPSVQTRRRGLRRRSVI</sequence>
<feature type="region of interest" description="Disordered" evidence="1">
    <location>
        <begin position="532"/>
        <end position="638"/>
    </location>
</feature>
<feature type="compositionally biased region" description="Basic residues" evidence="1">
    <location>
        <begin position="1329"/>
        <end position="1340"/>
    </location>
</feature>